<sequence length="105" mass="12212">MATLQRPYHVPTTTTASLWLPYEVLNRTPYNAGLRRLLRACLKWSPRARVLSNFRRPHCVPTASLWRPHCDLGRRKDAVRTPVRCDGGIRLLCRIISNILFSRLF</sequence>
<gene>
    <name evidence="1" type="ORF">DPMN_176289</name>
</gene>
<reference evidence="1" key="1">
    <citation type="journal article" date="2019" name="bioRxiv">
        <title>The Genome of the Zebra Mussel, Dreissena polymorpha: A Resource for Invasive Species Research.</title>
        <authorList>
            <person name="McCartney M.A."/>
            <person name="Auch B."/>
            <person name="Kono T."/>
            <person name="Mallez S."/>
            <person name="Zhang Y."/>
            <person name="Obille A."/>
            <person name="Becker A."/>
            <person name="Abrahante J.E."/>
            <person name="Garbe J."/>
            <person name="Badalamenti J.P."/>
            <person name="Herman A."/>
            <person name="Mangelson H."/>
            <person name="Liachko I."/>
            <person name="Sullivan S."/>
            <person name="Sone E.D."/>
            <person name="Koren S."/>
            <person name="Silverstein K.A.T."/>
            <person name="Beckman K.B."/>
            <person name="Gohl D.M."/>
        </authorList>
    </citation>
    <scope>NUCLEOTIDE SEQUENCE</scope>
    <source>
        <strain evidence="1">Duluth1</strain>
        <tissue evidence="1">Whole animal</tissue>
    </source>
</reference>
<evidence type="ECO:0000313" key="1">
    <source>
        <dbReference type="EMBL" id="KAH3774895.1"/>
    </source>
</evidence>
<organism evidence="1 2">
    <name type="scientific">Dreissena polymorpha</name>
    <name type="common">Zebra mussel</name>
    <name type="synonym">Mytilus polymorpha</name>
    <dbReference type="NCBI Taxonomy" id="45954"/>
    <lineage>
        <taxon>Eukaryota</taxon>
        <taxon>Metazoa</taxon>
        <taxon>Spiralia</taxon>
        <taxon>Lophotrochozoa</taxon>
        <taxon>Mollusca</taxon>
        <taxon>Bivalvia</taxon>
        <taxon>Autobranchia</taxon>
        <taxon>Heteroconchia</taxon>
        <taxon>Euheterodonta</taxon>
        <taxon>Imparidentia</taxon>
        <taxon>Neoheterodontei</taxon>
        <taxon>Myida</taxon>
        <taxon>Dreissenoidea</taxon>
        <taxon>Dreissenidae</taxon>
        <taxon>Dreissena</taxon>
    </lineage>
</organism>
<comment type="caution">
    <text evidence="1">The sequence shown here is derived from an EMBL/GenBank/DDBJ whole genome shotgun (WGS) entry which is preliminary data.</text>
</comment>
<dbReference type="Proteomes" id="UP000828390">
    <property type="component" value="Unassembled WGS sequence"/>
</dbReference>
<dbReference type="EMBL" id="JAIWYP010000009">
    <property type="protein sequence ID" value="KAH3774895.1"/>
    <property type="molecule type" value="Genomic_DNA"/>
</dbReference>
<keyword evidence="2" id="KW-1185">Reference proteome</keyword>
<proteinExistence type="predicted"/>
<reference evidence="1" key="2">
    <citation type="submission" date="2020-11" db="EMBL/GenBank/DDBJ databases">
        <authorList>
            <person name="McCartney M.A."/>
            <person name="Auch B."/>
            <person name="Kono T."/>
            <person name="Mallez S."/>
            <person name="Becker A."/>
            <person name="Gohl D.M."/>
            <person name="Silverstein K.A.T."/>
            <person name="Koren S."/>
            <person name="Bechman K.B."/>
            <person name="Herman A."/>
            <person name="Abrahante J.E."/>
            <person name="Garbe J."/>
        </authorList>
    </citation>
    <scope>NUCLEOTIDE SEQUENCE</scope>
    <source>
        <strain evidence="1">Duluth1</strain>
        <tissue evidence="1">Whole animal</tissue>
    </source>
</reference>
<evidence type="ECO:0000313" key="2">
    <source>
        <dbReference type="Proteomes" id="UP000828390"/>
    </source>
</evidence>
<dbReference type="AlphaFoldDB" id="A0A9D4E991"/>
<protein>
    <submittedName>
        <fullName evidence="1">Uncharacterized protein</fullName>
    </submittedName>
</protein>
<accession>A0A9D4E991</accession>
<name>A0A9D4E991_DREPO</name>